<dbReference type="InterPro" id="IPR001734">
    <property type="entry name" value="Na/solute_symporter"/>
</dbReference>
<keyword evidence="9 12" id="KW-0472">Membrane</keyword>
<feature type="transmembrane region" description="Helical" evidence="12">
    <location>
        <begin position="270"/>
        <end position="295"/>
    </location>
</feature>
<dbReference type="Pfam" id="PF00474">
    <property type="entry name" value="SSF"/>
    <property type="match status" value="1"/>
</dbReference>
<comment type="subcellular location">
    <subcellularLocation>
        <location evidence="1">Cell membrane</location>
        <topology evidence="1">Multi-pass membrane protein</topology>
    </subcellularLocation>
</comment>
<evidence type="ECO:0000256" key="2">
    <source>
        <dbReference type="ARBA" id="ARBA00006434"/>
    </source>
</evidence>
<evidence type="ECO:0000256" key="3">
    <source>
        <dbReference type="ARBA" id="ARBA00022448"/>
    </source>
</evidence>
<keyword evidence="6 12" id="KW-1133">Transmembrane helix</keyword>
<feature type="transmembrane region" description="Helical" evidence="12">
    <location>
        <begin position="383"/>
        <end position="405"/>
    </location>
</feature>
<dbReference type="Gene3D" id="1.20.1730.10">
    <property type="entry name" value="Sodium/glucose cotransporter"/>
    <property type="match status" value="1"/>
</dbReference>
<dbReference type="GO" id="GO:0015293">
    <property type="term" value="F:symporter activity"/>
    <property type="evidence" value="ECO:0007669"/>
    <property type="project" value="TreeGrafter"/>
</dbReference>
<dbReference type="GO" id="GO:0005886">
    <property type="term" value="C:plasma membrane"/>
    <property type="evidence" value="ECO:0007669"/>
    <property type="project" value="UniProtKB-SubCell"/>
</dbReference>
<feature type="transmembrane region" description="Helical" evidence="12">
    <location>
        <begin position="6"/>
        <end position="22"/>
    </location>
</feature>
<keyword evidence="10" id="KW-0739">Sodium transport</keyword>
<dbReference type="InterPro" id="IPR051163">
    <property type="entry name" value="Sodium:Solute_Symporter_SSF"/>
</dbReference>
<dbReference type="Proteomes" id="UP000008841">
    <property type="component" value="Chromosome"/>
</dbReference>
<reference evidence="13 14" key="1">
    <citation type="submission" date="2008-05" db="EMBL/GenBank/DDBJ databases">
        <title>Complete sequence of Chlorobium limicola DSM 245.</title>
        <authorList>
            <consortium name="US DOE Joint Genome Institute"/>
            <person name="Lucas S."/>
            <person name="Copeland A."/>
            <person name="Lapidus A."/>
            <person name="Glavina del Rio T."/>
            <person name="Dalin E."/>
            <person name="Tice H."/>
            <person name="Bruce D."/>
            <person name="Goodwin L."/>
            <person name="Pitluck S."/>
            <person name="Schmutz J."/>
            <person name="Larimer F."/>
            <person name="Land M."/>
            <person name="Hauser L."/>
            <person name="Kyrpides N."/>
            <person name="Ovchinnikova G."/>
            <person name="Zhao F."/>
            <person name="Li T."/>
            <person name="Liu Z."/>
            <person name="Overmann J."/>
            <person name="Bryant D.A."/>
            <person name="Richardson P."/>
        </authorList>
    </citation>
    <scope>NUCLEOTIDE SEQUENCE [LARGE SCALE GENOMIC DNA]</scope>
    <source>
        <strain evidence="14">DSM 245 / NBRC 103803 / 6330</strain>
    </source>
</reference>
<dbReference type="CDD" id="cd11493">
    <property type="entry name" value="SLC5sbd_NIS-like_u1"/>
    <property type="match status" value="1"/>
</dbReference>
<dbReference type="KEGG" id="cli:Clim_2358"/>
<dbReference type="EMBL" id="CP001097">
    <property type="protein sequence ID" value="ACD91381.1"/>
    <property type="molecule type" value="Genomic_DNA"/>
</dbReference>
<dbReference type="PROSITE" id="PS50283">
    <property type="entry name" value="NA_SOLUT_SYMP_3"/>
    <property type="match status" value="1"/>
</dbReference>
<evidence type="ECO:0000256" key="12">
    <source>
        <dbReference type="SAM" id="Phobius"/>
    </source>
</evidence>
<evidence type="ECO:0000313" key="13">
    <source>
        <dbReference type="EMBL" id="ACD91381.1"/>
    </source>
</evidence>
<name>B3EHX2_CHLL2</name>
<dbReference type="PANTHER" id="PTHR42985:SF47">
    <property type="entry name" value="INTEGRAL MEMBRANE TRANSPORT PROTEIN"/>
    <property type="match status" value="1"/>
</dbReference>
<dbReference type="GO" id="GO:0006814">
    <property type="term" value="P:sodium ion transport"/>
    <property type="evidence" value="ECO:0007669"/>
    <property type="project" value="UniProtKB-KW"/>
</dbReference>
<gene>
    <name evidence="13" type="ordered locus">Clim_2358</name>
</gene>
<feature type="transmembrane region" description="Helical" evidence="12">
    <location>
        <begin position="358"/>
        <end position="377"/>
    </location>
</feature>
<keyword evidence="3" id="KW-0813">Transport</keyword>
<evidence type="ECO:0000256" key="9">
    <source>
        <dbReference type="ARBA" id="ARBA00023136"/>
    </source>
</evidence>
<comment type="similarity">
    <text evidence="2 11">Belongs to the sodium:solute symporter (SSF) (TC 2.A.21) family.</text>
</comment>
<feature type="transmembrane region" description="Helical" evidence="12">
    <location>
        <begin position="148"/>
        <end position="169"/>
    </location>
</feature>
<keyword evidence="5 12" id="KW-0812">Transmembrane</keyword>
<feature type="transmembrane region" description="Helical" evidence="12">
    <location>
        <begin position="417"/>
        <end position="434"/>
    </location>
</feature>
<feature type="transmembrane region" description="Helical" evidence="12">
    <location>
        <begin position="321"/>
        <end position="346"/>
    </location>
</feature>
<evidence type="ECO:0000313" key="14">
    <source>
        <dbReference type="Proteomes" id="UP000008841"/>
    </source>
</evidence>
<evidence type="ECO:0000256" key="10">
    <source>
        <dbReference type="ARBA" id="ARBA00023201"/>
    </source>
</evidence>
<evidence type="ECO:0000256" key="6">
    <source>
        <dbReference type="ARBA" id="ARBA00022989"/>
    </source>
</evidence>
<feature type="transmembrane region" description="Helical" evidence="12">
    <location>
        <begin position="181"/>
        <end position="199"/>
    </location>
</feature>
<accession>B3EHX2</accession>
<dbReference type="AlphaFoldDB" id="B3EHX2"/>
<evidence type="ECO:0000256" key="5">
    <source>
        <dbReference type="ARBA" id="ARBA00022692"/>
    </source>
</evidence>
<evidence type="ECO:0000256" key="4">
    <source>
        <dbReference type="ARBA" id="ARBA00022475"/>
    </source>
</evidence>
<dbReference type="STRING" id="290315.Clim_2358"/>
<keyword evidence="8" id="KW-0406">Ion transport</keyword>
<dbReference type="HOGENOM" id="CLU_018808_11_4_10"/>
<proteinExistence type="inferred from homology"/>
<dbReference type="OrthoDB" id="9803597at2"/>
<dbReference type="eggNOG" id="COG0591">
    <property type="taxonomic scope" value="Bacteria"/>
</dbReference>
<keyword evidence="4" id="KW-1003">Cell membrane</keyword>
<sequence>MHAADIAIIVFFLAGSILLGLWQGKSNKNTGDYFLGGHKLPWIVAMLSIVATETSVLTFVSVPGLAYRGDWTFLQLPLGYIFGRVLVSVFLLPVYFKNGVSSIYEIIGSRFGTGMQKLASVVFLVTRILGDGVRFLATGVVVQVVTGWSLPLSVLIIGLVTLVYTISGGLKTVVWLDSIQFGLYLLGGIITIVFIVLNLEASPQEIYSALAASGKLTVLNTKGSLLFDPMTFGSAFIGGIFLSFASHGIDYMMVQRVLGCSDLGSARKALIGSGLFVFLQFMIFLLAGSLIYLFMHGATTVKDREFATFIVDYLPSGLKGLLLAGILSAAMSTIASSINSLAASTVTDLMGGRASLNLSRIISAAWAAVLIGIALLFDENDKAIIMVGLEIASFTYGGLLGLFLLSKTKKHFQTASLAVGLLASMGIVFVLKHFGIAWTWYILLSVIFNLLIVFSLDPLIGRLRKQSKETPD</sequence>
<dbReference type="RefSeq" id="WP_012467246.1">
    <property type="nucleotide sequence ID" value="NC_010803.1"/>
</dbReference>
<dbReference type="PANTHER" id="PTHR42985">
    <property type="entry name" value="SODIUM-COUPLED MONOCARBOXYLATE TRANSPORTER"/>
    <property type="match status" value="1"/>
</dbReference>
<dbReference type="InterPro" id="IPR038377">
    <property type="entry name" value="Na/Glc_symporter_sf"/>
</dbReference>
<feature type="transmembrane region" description="Helical" evidence="12">
    <location>
        <begin position="78"/>
        <end position="97"/>
    </location>
</feature>
<evidence type="ECO:0000256" key="7">
    <source>
        <dbReference type="ARBA" id="ARBA00023053"/>
    </source>
</evidence>
<evidence type="ECO:0000256" key="11">
    <source>
        <dbReference type="RuleBase" id="RU362091"/>
    </source>
</evidence>
<evidence type="ECO:0000256" key="8">
    <source>
        <dbReference type="ARBA" id="ARBA00023065"/>
    </source>
</evidence>
<feature type="transmembrane region" description="Helical" evidence="12">
    <location>
        <begin position="440"/>
        <end position="460"/>
    </location>
</feature>
<organism evidence="13 14">
    <name type="scientific">Chlorobium limicola (strain DSM 245 / NBRC 103803 / 6330)</name>
    <dbReference type="NCBI Taxonomy" id="290315"/>
    <lineage>
        <taxon>Bacteria</taxon>
        <taxon>Pseudomonadati</taxon>
        <taxon>Chlorobiota</taxon>
        <taxon>Chlorobiia</taxon>
        <taxon>Chlorobiales</taxon>
        <taxon>Chlorobiaceae</taxon>
        <taxon>Chlorobium/Pelodictyon group</taxon>
        <taxon>Chlorobium</taxon>
    </lineage>
</organism>
<feature type="transmembrane region" description="Helical" evidence="12">
    <location>
        <begin position="42"/>
        <end position="66"/>
    </location>
</feature>
<keyword evidence="7" id="KW-0915">Sodium</keyword>
<feature type="transmembrane region" description="Helical" evidence="12">
    <location>
        <begin position="230"/>
        <end position="249"/>
    </location>
</feature>
<evidence type="ECO:0000256" key="1">
    <source>
        <dbReference type="ARBA" id="ARBA00004651"/>
    </source>
</evidence>
<protein>
    <submittedName>
        <fullName evidence="13">Na+/solute symporter</fullName>
    </submittedName>
</protein>